<sequence length="445" mass="48824">MVKAIHDLVQHHAKISPTKLGHLELRLLADEAGGLLHEPSITTVTFYRGAVSQLALRMALRTQLFKVVSKNPWLAGRLIEKEKVGTFFSSQSAGITLRFPKEATEDHISPLFDHRYVVPAPRSGYAAVARALYKSNRVVVEQGRNLLDDEAPVCKLTVAESEEEGVFALVFSLAHAVGDGRTYYDVLRMLQPGAEVRTLRVARVHAFGEAMRERCNREALAWVDSPSAMCHYLPLMMGCGRRARCHAFFLDPDRVAAAKRAQAGPISDVALEVEGRRADAGFVSTNDILTSGFFTACRTTIGVMGLDCRGRLEGITEDLAGNYATALVLDEGVFESPAAVRAMYATTPYATTTRRLPGCCCAGRVSFGQVSDWASFAHVVELENCETLIHLPVKNPAEIMWDEMIPFKSHADRTGVLCWTVSTDEEGLRKALPVGDCVSRELFPG</sequence>
<proteinExistence type="predicted"/>
<dbReference type="AlphaFoldDB" id="A0A7S4E705"/>
<accession>A0A7S4E705</accession>
<protein>
    <recommendedName>
        <fullName evidence="2">Condensation domain-containing protein</fullName>
    </recommendedName>
</protein>
<organism evidence="1">
    <name type="scientific">Pelagomonas calceolata</name>
    <dbReference type="NCBI Taxonomy" id="35677"/>
    <lineage>
        <taxon>Eukaryota</taxon>
        <taxon>Sar</taxon>
        <taxon>Stramenopiles</taxon>
        <taxon>Ochrophyta</taxon>
        <taxon>Pelagophyceae</taxon>
        <taxon>Pelagomonadales</taxon>
        <taxon>Pelagomonadaceae</taxon>
        <taxon>Pelagomonas</taxon>
    </lineage>
</organism>
<gene>
    <name evidence="1" type="ORF">PCAL00307_LOCUS9598</name>
</gene>
<dbReference type="Gene3D" id="3.30.559.10">
    <property type="entry name" value="Chloramphenicol acetyltransferase-like domain"/>
    <property type="match status" value="1"/>
</dbReference>
<evidence type="ECO:0008006" key="2">
    <source>
        <dbReference type="Google" id="ProtNLM"/>
    </source>
</evidence>
<reference evidence="1" key="1">
    <citation type="submission" date="2021-01" db="EMBL/GenBank/DDBJ databases">
        <authorList>
            <person name="Corre E."/>
            <person name="Pelletier E."/>
            <person name="Niang G."/>
            <person name="Scheremetjew M."/>
            <person name="Finn R."/>
            <person name="Kale V."/>
            <person name="Holt S."/>
            <person name="Cochrane G."/>
            <person name="Meng A."/>
            <person name="Brown T."/>
            <person name="Cohen L."/>
        </authorList>
    </citation>
    <scope>NUCLEOTIDE SEQUENCE</scope>
    <source>
        <strain evidence="1">CCMP1756</strain>
    </source>
</reference>
<name>A0A7S4E705_9STRA</name>
<evidence type="ECO:0000313" key="1">
    <source>
        <dbReference type="EMBL" id="CAE0694162.1"/>
    </source>
</evidence>
<dbReference type="EMBL" id="HBIW01011220">
    <property type="protein sequence ID" value="CAE0694162.1"/>
    <property type="molecule type" value="Transcribed_RNA"/>
</dbReference>
<dbReference type="InterPro" id="IPR023213">
    <property type="entry name" value="CAT-like_dom_sf"/>
</dbReference>